<dbReference type="SUPFAM" id="SSF50891">
    <property type="entry name" value="Cyclophilin-like"/>
    <property type="match status" value="1"/>
</dbReference>
<evidence type="ECO:0000256" key="3">
    <source>
        <dbReference type="ARBA" id="ARBA00023235"/>
    </source>
</evidence>
<dbReference type="Gene3D" id="2.40.100.10">
    <property type="entry name" value="Cyclophilin-like"/>
    <property type="match status" value="1"/>
</dbReference>
<accession>A0A087LX14</accession>
<reference evidence="5 6" key="1">
    <citation type="submission" date="2014-08" db="EMBL/GenBank/DDBJ databases">
        <authorList>
            <person name="Hassan Y.I."/>
            <person name="Lepp D."/>
            <person name="Zhou T."/>
        </authorList>
    </citation>
    <scope>NUCLEOTIDE SEQUENCE [LARGE SCALE GENOMIC DNA]</scope>
    <source>
        <strain evidence="5 6">IFO13584</strain>
    </source>
</reference>
<dbReference type="Pfam" id="PF00160">
    <property type="entry name" value="Pro_isomerase"/>
    <property type="match status" value="1"/>
</dbReference>
<sequence>MLPPDCPAGALFHVWTFNVTIPVILETELGNFTIAVDEKNAPGTAANFLAYVDGGYLNDATAYRIVTDTNEPQKPIKIEVVQWGFGVSDARPTPFPPIAHETNDKTGIKHRNMTVSMARFAPGSAASEFFICIGDQPELDFGGKRNADGQGFAAFGQVTEGEDTVRKIFAKAAAESDHPDVPVKFSRVARA</sequence>
<evidence type="ECO:0000259" key="4">
    <source>
        <dbReference type="PROSITE" id="PS50072"/>
    </source>
</evidence>
<evidence type="ECO:0000256" key="1">
    <source>
        <dbReference type="ARBA" id="ARBA00013194"/>
    </source>
</evidence>
<evidence type="ECO:0000256" key="2">
    <source>
        <dbReference type="ARBA" id="ARBA00023110"/>
    </source>
</evidence>
<name>A0A087LX14_9HYPH</name>
<dbReference type="Proteomes" id="UP000028981">
    <property type="component" value="Unassembled WGS sequence"/>
</dbReference>
<gene>
    <name evidence="5" type="ORF">JP75_22580</name>
</gene>
<dbReference type="STRING" id="46914.JP75_22580"/>
<proteinExistence type="predicted"/>
<dbReference type="PROSITE" id="PS50072">
    <property type="entry name" value="CSA_PPIASE_2"/>
    <property type="match status" value="1"/>
</dbReference>
<dbReference type="InterPro" id="IPR029000">
    <property type="entry name" value="Cyclophilin-like_dom_sf"/>
</dbReference>
<dbReference type="InterPro" id="IPR044665">
    <property type="entry name" value="E_coli_cyclophilin_A-like"/>
</dbReference>
<evidence type="ECO:0000313" key="6">
    <source>
        <dbReference type="Proteomes" id="UP000028981"/>
    </source>
</evidence>
<keyword evidence="3" id="KW-0413">Isomerase</keyword>
<protein>
    <recommendedName>
        <fullName evidence="1">peptidylprolyl isomerase</fullName>
        <ecNumber evidence="1">5.2.1.8</ecNumber>
    </recommendedName>
</protein>
<dbReference type="GO" id="GO:0003755">
    <property type="term" value="F:peptidyl-prolyl cis-trans isomerase activity"/>
    <property type="evidence" value="ECO:0007669"/>
    <property type="project" value="UniProtKB-KW"/>
</dbReference>
<keyword evidence="6" id="KW-1185">Reference proteome</keyword>
<dbReference type="AlphaFoldDB" id="A0A087LX14"/>
<evidence type="ECO:0000313" key="5">
    <source>
        <dbReference type="EMBL" id="KFL29167.1"/>
    </source>
</evidence>
<dbReference type="PANTHER" id="PTHR43246">
    <property type="entry name" value="PEPTIDYL-PROLYL CIS-TRANS ISOMERASE CYP38, CHLOROPLASTIC"/>
    <property type="match status" value="1"/>
</dbReference>
<dbReference type="EC" id="5.2.1.8" evidence="1"/>
<comment type="caution">
    <text evidence="5">The sequence shown here is derived from an EMBL/GenBank/DDBJ whole genome shotgun (WGS) entry which is preliminary data.</text>
</comment>
<dbReference type="EMBL" id="JQGC01000030">
    <property type="protein sequence ID" value="KFL29167.1"/>
    <property type="molecule type" value="Genomic_DNA"/>
</dbReference>
<keyword evidence="2" id="KW-0697">Rotamase</keyword>
<organism evidence="5 6">
    <name type="scientific">Devosia riboflavina</name>
    <dbReference type="NCBI Taxonomy" id="46914"/>
    <lineage>
        <taxon>Bacteria</taxon>
        <taxon>Pseudomonadati</taxon>
        <taxon>Pseudomonadota</taxon>
        <taxon>Alphaproteobacteria</taxon>
        <taxon>Hyphomicrobiales</taxon>
        <taxon>Devosiaceae</taxon>
        <taxon>Devosia</taxon>
    </lineage>
</organism>
<feature type="domain" description="PPIase cyclophilin-type" evidence="4">
    <location>
        <begin position="26"/>
        <end position="190"/>
    </location>
</feature>
<dbReference type="InterPro" id="IPR002130">
    <property type="entry name" value="Cyclophilin-type_PPIase_dom"/>
</dbReference>
<dbReference type="OrthoDB" id="9807797at2"/>